<dbReference type="PROSITE" id="PS50005">
    <property type="entry name" value="TPR"/>
    <property type="match status" value="2"/>
</dbReference>
<comment type="caution">
    <text evidence="4">The sequence shown here is derived from an EMBL/GenBank/DDBJ whole genome shotgun (WGS) entry which is preliminary data.</text>
</comment>
<feature type="region of interest" description="Disordered" evidence="2">
    <location>
        <begin position="232"/>
        <end position="360"/>
    </location>
</feature>
<feature type="repeat" description="TPR" evidence="1">
    <location>
        <begin position="552"/>
        <end position="585"/>
    </location>
</feature>
<dbReference type="InterPro" id="IPR011989">
    <property type="entry name" value="ARM-like"/>
</dbReference>
<evidence type="ECO:0000259" key="3">
    <source>
        <dbReference type="Pfam" id="PF12770"/>
    </source>
</evidence>
<keyword evidence="5" id="KW-1185">Reference proteome</keyword>
<protein>
    <submittedName>
        <fullName evidence="4">Tetratricopeptide repeat protein 28</fullName>
    </submittedName>
</protein>
<gene>
    <name evidence="4" type="primary">TTC28</name>
    <name evidence="4" type="ORF">AWC38_SpisGene21053</name>
</gene>
<dbReference type="Pfam" id="PF12770">
    <property type="entry name" value="CHAT"/>
    <property type="match status" value="1"/>
</dbReference>
<feature type="region of interest" description="Disordered" evidence="2">
    <location>
        <begin position="114"/>
        <end position="214"/>
    </location>
</feature>
<reference evidence="5" key="1">
    <citation type="journal article" date="2017" name="bioRxiv">
        <title>Comparative analysis of the genomes of Stylophora pistillata and Acropora digitifera provides evidence for extensive differences between species of corals.</title>
        <authorList>
            <person name="Voolstra C.R."/>
            <person name="Li Y."/>
            <person name="Liew Y.J."/>
            <person name="Baumgarten S."/>
            <person name="Zoccola D."/>
            <person name="Flot J.-F."/>
            <person name="Tambutte S."/>
            <person name="Allemand D."/>
            <person name="Aranda M."/>
        </authorList>
    </citation>
    <scope>NUCLEOTIDE SEQUENCE [LARGE SCALE GENOMIC DNA]</scope>
</reference>
<dbReference type="Gene3D" id="1.25.10.10">
    <property type="entry name" value="Leucine-rich Repeat Variant"/>
    <property type="match status" value="1"/>
</dbReference>
<feature type="compositionally biased region" description="Basic and acidic residues" evidence="2">
    <location>
        <begin position="147"/>
        <end position="211"/>
    </location>
</feature>
<dbReference type="EMBL" id="LSMT01000734">
    <property type="protein sequence ID" value="PFX14767.1"/>
    <property type="molecule type" value="Genomic_DNA"/>
</dbReference>
<dbReference type="PANTHER" id="PTHR10098">
    <property type="entry name" value="RAPSYN-RELATED"/>
    <property type="match status" value="1"/>
</dbReference>
<dbReference type="PANTHER" id="PTHR10098:SF108">
    <property type="entry name" value="TETRATRICOPEPTIDE REPEAT PROTEIN 28"/>
    <property type="match status" value="1"/>
</dbReference>
<feature type="domain" description="CHAT" evidence="3">
    <location>
        <begin position="894"/>
        <end position="998"/>
    </location>
</feature>
<sequence>MRLFLYSFAAKYGIKDLLHRLPYPGAPSNVRAEENTIGAILCAIHQLMNKSLMNGRHANKAGGFQKIIGIAKSRDHYSPRIVLTANQVLVTLWNLPALRSSLKKEGWEFTKEIGDEYGHVPPTPRPYDEVTMPRGPQRGTPSTVGRNEPRPVRSDETSIPELRYESEQKSEPPRFSKDGYEADDDARRRREPNNARDEQRTRRVGNERPMEDPQVALISVDDQVTSVSVENELDVQSSISPAAEDSQATSISVEEKLDVQSVTLSDVAEGKVPSPDEIPGTGDNTSTATEDPQVKSVLDEENADVHNKNSSDATENEVLSPEGKLGISQNTCTDPVKHDVTSQEGNDGTDEKLSTAIEDPQVASISGEKKLSIHEITSSDMADDKEPSPDGQIGSLGANTFSATADSQVTSISAEDKLDVQKNTSPATEVVKGTSKLFELKLDDHDASSSAIEYQQLALEISKEVGVRDGEGYSYSGLGIAYYELRNFAKAIEYKQLALEIFKEVGDNASEGNTYLNLGKSYIGLGNLTKVIEYEQLALGIFKEVGDKAKEGESYYELGTTYDKLGNYIKAIKYQQLALEISKEVGDKALEGKSYHELSDACGKLGNYENNMEYQKLALQIFKEVGDKVGEGNSYFSLGHAYSRLGFFIQAEEHYKLALKISKVVGHKDNERSCYRYLGSTYGSLGKFMEAIDYQQLALQNSKEVGDKEGEGDCYSHLGCTYNSLGDDRRAMEYHELALAVEKKVGDKASQALTLFNLGVVSKNLGSLFSSLKYYQSSVTMYNELRADLQFEEEWKITYRISCEHAYAALWKLHLYLDQVVEALLVADQARAQALNDLVNYEYGSGEPCCLSHLPEKPLYRLPVGCAQSNLVFLTVTDEQMYFWVVQIGNDVHDVSDAHLRARLVVLSCCHSARGEIKAAEGVIGIARSFLGAGARSVLVALWALGDEATMEFMKYFYKELAAGKRASEALQQAMSCMRKIEQLRNVRNWAPFVLIGDDVTLDLPDASEV</sequence>
<organism evidence="4 5">
    <name type="scientific">Stylophora pistillata</name>
    <name type="common">Smooth cauliflower coral</name>
    <dbReference type="NCBI Taxonomy" id="50429"/>
    <lineage>
        <taxon>Eukaryota</taxon>
        <taxon>Metazoa</taxon>
        <taxon>Cnidaria</taxon>
        <taxon>Anthozoa</taxon>
        <taxon>Hexacorallia</taxon>
        <taxon>Scleractinia</taxon>
        <taxon>Astrocoeniina</taxon>
        <taxon>Pocilloporidae</taxon>
        <taxon>Stylophora</taxon>
    </lineage>
</organism>
<feature type="compositionally biased region" description="Polar residues" evidence="2">
    <location>
        <begin position="232"/>
        <end position="252"/>
    </location>
</feature>
<evidence type="ECO:0000313" key="4">
    <source>
        <dbReference type="EMBL" id="PFX14767.1"/>
    </source>
</evidence>
<dbReference type="OrthoDB" id="1872379at2759"/>
<dbReference type="SUPFAM" id="SSF48452">
    <property type="entry name" value="TPR-like"/>
    <property type="match status" value="1"/>
</dbReference>
<evidence type="ECO:0000256" key="2">
    <source>
        <dbReference type="SAM" id="MobiDB-lite"/>
    </source>
</evidence>
<dbReference type="Pfam" id="PF13181">
    <property type="entry name" value="TPR_8"/>
    <property type="match status" value="1"/>
</dbReference>
<dbReference type="SMART" id="SM00028">
    <property type="entry name" value="TPR"/>
    <property type="match status" value="7"/>
</dbReference>
<dbReference type="SUPFAM" id="SSF81901">
    <property type="entry name" value="HCP-like"/>
    <property type="match status" value="1"/>
</dbReference>
<proteinExistence type="predicted"/>
<feature type="repeat" description="TPR" evidence="1">
    <location>
        <begin position="472"/>
        <end position="505"/>
    </location>
</feature>
<name>A0A2B4REJ8_STYPI</name>
<dbReference type="Proteomes" id="UP000225706">
    <property type="component" value="Unassembled WGS sequence"/>
</dbReference>
<dbReference type="AlphaFoldDB" id="A0A2B4REJ8"/>
<dbReference type="Pfam" id="PF13424">
    <property type="entry name" value="TPR_12"/>
    <property type="match status" value="3"/>
</dbReference>
<accession>A0A2B4REJ8</accession>
<dbReference type="InterPro" id="IPR019734">
    <property type="entry name" value="TPR_rpt"/>
</dbReference>
<dbReference type="InterPro" id="IPR024983">
    <property type="entry name" value="CHAT_dom"/>
</dbReference>
<keyword evidence="1" id="KW-0802">TPR repeat</keyword>
<evidence type="ECO:0000313" key="5">
    <source>
        <dbReference type="Proteomes" id="UP000225706"/>
    </source>
</evidence>
<dbReference type="Gene3D" id="1.25.40.10">
    <property type="entry name" value="Tetratricopeptide repeat domain"/>
    <property type="match status" value="2"/>
</dbReference>
<evidence type="ECO:0000256" key="1">
    <source>
        <dbReference type="PROSITE-ProRule" id="PRU00339"/>
    </source>
</evidence>
<dbReference type="InterPro" id="IPR011990">
    <property type="entry name" value="TPR-like_helical_dom_sf"/>
</dbReference>